<sequence>MEIAYPMFEKDSRDHTMVEIDYDYRSTICGIVIDPKWAWVAFFFSSDTARELFLYDQTMLGLWSEDSQHVWMGVEKFFEVRFNLPTDTVAFDCHRHPGAY</sequence>
<gene>
    <name evidence="1" type="ORF">MELLADRAFT_114292</name>
</gene>
<dbReference type="AlphaFoldDB" id="F4SCX5"/>
<dbReference type="InParanoid" id="F4SCX5"/>
<dbReference type="EMBL" id="GL883225">
    <property type="protein sequence ID" value="EGF97504.1"/>
    <property type="molecule type" value="Genomic_DNA"/>
</dbReference>
<dbReference type="KEGG" id="mlr:MELLADRAFT_114292"/>
<evidence type="ECO:0000313" key="2">
    <source>
        <dbReference type="Proteomes" id="UP000001072"/>
    </source>
</evidence>
<dbReference type="Proteomes" id="UP000001072">
    <property type="component" value="Unassembled WGS sequence"/>
</dbReference>
<keyword evidence="2" id="KW-1185">Reference proteome</keyword>
<protein>
    <submittedName>
        <fullName evidence="1">Uncharacterized protein</fullName>
    </submittedName>
</protein>
<dbReference type="RefSeq" id="XP_007419226.1">
    <property type="nucleotide sequence ID" value="XM_007419164.1"/>
</dbReference>
<accession>F4SCX5</accession>
<proteinExistence type="predicted"/>
<organism evidence="2">
    <name type="scientific">Melampsora larici-populina (strain 98AG31 / pathotype 3-4-7)</name>
    <name type="common">Poplar leaf rust fungus</name>
    <dbReference type="NCBI Taxonomy" id="747676"/>
    <lineage>
        <taxon>Eukaryota</taxon>
        <taxon>Fungi</taxon>
        <taxon>Dikarya</taxon>
        <taxon>Basidiomycota</taxon>
        <taxon>Pucciniomycotina</taxon>
        <taxon>Pucciniomycetes</taxon>
        <taxon>Pucciniales</taxon>
        <taxon>Melampsoraceae</taxon>
        <taxon>Melampsora</taxon>
    </lineage>
</organism>
<reference evidence="2" key="1">
    <citation type="journal article" date="2011" name="Proc. Natl. Acad. Sci. U.S.A.">
        <title>Obligate biotrophy features unraveled by the genomic analysis of rust fungi.</title>
        <authorList>
            <person name="Duplessis S."/>
            <person name="Cuomo C.A."/>
            <person name="Lin Y.-C."/>
            <person name="Aerts A."/>
            <person name="Tisserant E."/>
            <person name="Veneault-Fourrey C."/>
            <person name="Joly D.L."/>
            <person name="Hacquard S."/>
            <person name="Amselem J."/>
            <person name="Cantarel B.L."/>
            <person name="Chiu R."/>
            <person name="Coutinho P.M."/>
            <person name="Feau N."/>
            <person name="Field M."/>
            <person name="Frey P."/>
            <person name="Gelhaye E."/>
            <person name="Goldberg J."/>
            <person name="Grabherr M.G."/>
            <person name="Kodira C.D."/>
            <person name="Kohler A."/>
            <person name="Kuees U."/>
            <person name="Lindquist E.A."/>
            <person name="Lucas S.M."/>
            <person name="Mago R."/>
            <person name="Mauceli E."/>
            <person name="Morin E."/>
            <person name="Murat C."/>
            <person name="Pangilinan J.L."/>
            <person name="Park R."/>
            <person name="Pearson M."/>
            <person name="Quesneville H."/>
            <person name="Rouhier N."/>
            <person name="Sakthikumar S."/>
            <person name="Salamov A.A."/>
            <person name="Schmutz J."/>
            <person name="Selles B."/>
            <person name="Shapiro H."/>
            <person name="Tanguay P."/>
            <person name="Tuskan G.A."/>
            <person name="Henrissat B."/>
            <person name="Van de Peer Y."/>
            <person name="Rouze P."/>
            <person name="Ellis J.G."/>
            <person name="Dodds P.N."/>
            <person name="Schein J.E."/>
            <person name="Zhong S."/>
            <person name="Hamelin R.C."/>
            <person name="Grigoriev I.V."/>
            <person name="Szabo L.J."/>
            <person name="Martin F."/>
        </authorList>
    </citation>
    <scope>NUCLEOTIDE SEQUENCE [LARGE SCALE GENOMIC DNA]</scope>
    <source>
        <strain evidence="2">98AG31 / pathotype 3-4-7</strain>
    </source>
</reference>
<dbReference type="GeneID" id="18925288"/>
<dbReference type="VEuPathDB" id="FungiDB:MELLADRAFT_114292"/>
<evidence type="ECO:0000313" key="1">
    <source>
        <dbReference type="EMBL" id="EGF97504.1"/>
    </source>
</evidence>
<dbReference type="HOGENOM" id="CLU_2306722_0_0_1"/>
<name>F4SCX5_MELLP</name>